<name>A0ACC6Q8R1_9ACTN</name>
<protein>
    <submittedName>
        <fullName evidence="1">Uncharacterized protein</fullName>
    </submittedName>
</protein>
<comment type="caution">
    <text evidence="1">The sequence shown here is derived from an EMBL/GenBank/DDBJ whole genome shotgun (WGS) entry which is preliminary data.</text>
</comment>
<sequence length="221" mass="24615">MSETSTRLVPYITAREGEEGELQSALRASFTERGRSRLGYWHETPQDRGTRGELWGRCSQNIGPDRMPVGRPKWRMVHPSRQRETMMKLRCQACVGPAKIGDANLFLESPQPTPNQRILTAQPPFCLQHAVAAAAQCPHLRNGHVALLADCAPLYGVIGTPYQWSSNGIRALPADDEPLPFSSPMLPWFLASQLVREVRDYTVVDLHDLIEAMAADSTLGR</sequence>
<evidence type="ECO:0000313" key="1">
    <source>
        <dbReference type="EMBL" id="MEJ8640160.1"/>
    </source>
</evidence>
<dbReference type="EMBL" id="JBBKAJ010000039">
    <property type="protein sequence ID" value="MEJ8640160.1"/>
    <property type="molecule type" value="Genomic_DNA"/>
</dbReference>
<organism evidence="1 2">
    <name type="scientific">Streptomyces achmelvichensis</name>
    <dbReference type="NCBI Taxonomy" id="3134111"/>
    <lineage>
        <taxon>Bacteria</taxon>
        <taxon>Bacillati</taxon>
        <taxon>Actinomycetota</taxon>
        <taxon>Actinomycetes</taxon>
        <taxon>Kitasatosporales</taxon>
        <taxon>Streptomycetaceae</taxon>
        <taxon>Streptomyces</taxon>
    </lineage>
</organism>
<accession>A0ACC6Q8R1</accession>
<evidence type="ECO:0000313" key="2">
    <source>
        <dbReference type="Proteomes" id="UP001377168"/>
    </source>
</evidence>
<dbReference type="Proteomes" id="UP001377168">
    <property type="component" value="Unassembled WGS sequence"/>
</dbReference>
<gene>
    <name evidence="1" type="ORF">WKI67_43530</name>
</gene>
<keyword evidence="2" id="KW-1185">Reference proteome</keyword>
<reference evidence="1" key="1">
    <citation type="submission" date="2024-03" db="EMBL/GenBank/DDBJ databases">
        <title>Novel Streptomyces species of biotechnological and ecological value are a feature of Machair soil.</title>
        <authorList>
            <person name="Prole J.R."/>
            <person name="Goodfellow M."/>
            <person name="Allenby N."/>
            <person name="Ward A.C."/>
        </authorList>
    </citation>
    <scope>NUCLEOTIDE SEQUENCE</scope>
    <source>
        <strain evidence="1">MS2.AVA.5</strain>
    </source>
</reference>
<proteinExistence type="predicted"/>